<dbReference type="RefSeq" id="WP_344645520.1">
    <property type="nucleotide sequence ID" value="NZ_BAAASS010000017.1"/>
</dbReference>
<reference evidence="3" key="1">
    <citation type="journal article" date="2019" name="Int. J. Syst. Evol. Microbiol.">
        <title>The Global Catalogue of Microorganisms (GCM) 10K type strain sequencing project: providing services to taxonomists for standard genome sequencing and annotation.</title>
        <authorList>
            <consortium name="The Broad Institute Genomics Platform"/>
            <consortium name="The Broad Institute Genome Sequencing Center for Infectious Disease"/>
            <person name="Wu L."/>
            <person name="Ma J."/>
        </authorList>
    </citation>
    <scope>NUCLEOTIDE SEQUENCE [LARGE SCALE GENOMIC DNA]</scope>
    <source>
        <strain evidence="3">CCM 8479</strain>
    </source>
</reference>
<evidence type="ECO:0000313" key="2">
    <source>
        <dbReference type="EMBL" id="MFC5229778.1"/>
    </source>
</evidence>
<keyword evidence="3" id="KW-1185">Reference proteome</keyword>
<comment type="caution">
    <text evidence="2">The sequence shown here is derived from an EMBL/GenBank/DDBJ whole genome shotgun (WGS) entry which is preliminary data.</text>
</comment>
<dbReference type="Gene3D" id="1.10.1200.10">
    <property type="entry name" value="ACP-like"/>
    <property type="match status" value="1"/>
</dbReference>
<name>A0ABW0DH48_STRFI</name>
<dbReference type="SUPFAM" id="SSF47336">
    <property type="entry name" value="ACP-like"/>
    <property type="match status" value="1"/>
</dbReference>
<dbReference type="PROSITE" id="PS50075">
    <property type="entry name" value="CARRIER"/>
    <property type="match status" value="1"/>
</dbReference>
<accession>A0ABW0DH48</accession>
<gene>
    <name evidence="2" type="ORF">ACFPN6_35580</name>
</gene>
<dbReference type="InterPro" id="IPR009081">
    <property type="entry name" value="PP-bd_ACP"/>
</dbReference>
<organism evidence="2 3">
    <name type="scientific">Streptomyces fimbriatus</name>
    <dbReference type="NCBI Taxonomy" id="68197"/>
    <lineage>
        <taxon>Bacteria</taxon>
        <taxon>Bacillati</taxon>
        <taxon>Actinomycetota</taxon>
        <taxon>Actinomycetes</taxon>
        <taxon>Kitasatosporales</taxon>
        <taxon>Streptomycetaceae</taxon>
        <taxon>Streptomyces</taxon>
    </lineage>
</organism>
<protein>
    <submittedName>
        <fullName evidence="2">Acyl carrier protein</fullName>
    </submittedName>
</protein>
<evidence type="ECO:0000259" key="1">
    <source>
        <dbReference type="PROSITE" id="PS50075"/>
    </source>
</evidence>
<dbReference type="Pfam" id="PF00550">
    <property type="entry name" value="PP-binding"/>
    <property type="match status" value="1"/>
</dbReference>
<feature type="domain" description="Carrier" evidence="1">
    <location>
        <begin position="9"/>
        <end position="90"/>
    </location>
</feature>
<proteinExistence type="predicted"/>
<dbReference type="InterPro" id="IPR036736">
    <property type="entry name" value="ACP-like_sf"/>
</dbReference>
<dbReference type="Proteomes" id="UP001596156">
    <property type="component" value="Unassembled WGS sequence"/>
</dbReference>
<sequence length="99" mass="10721">MTTNGTAGTASPLREEEVRTGLLSFLEAKTKQEITPDQDIFADGLANSLFAMELVVHLETTYGIEIAGPDLRIKHFSTVERMVALTMRLAGQGGPGDRD</sequence>
<dbReference type="EMBL" id="JBHSKL010000058">
    <property type="protein sequence ID" value="MFC5229778.1"/>
    <property type="molecule type" value="Genomic_DNA"/>
</dbReference>
<evidence type="ECO:0000313" key="3">
    <source>
        <dbReference type="Proteomes" id="UP001596156"/>
    </source>
</evidence>